<proteinExistence type="predicted"/>
<dbReference type="InterPro" id="IPR036704">
    <property type="entry name" value="RraA/RraA-like_sf"/>
</dbReference>
<dbReference type="EC" id="4.1.3.16" evidence="1"/>
<organism evidence="1">
    <name type="scientific">bioreactor metagenome</name>
    <dbReference type="NCBI Taxonomy" id="1076179"/>
    <lineage>
        <taxon>unclassified sequences</taxon>
        <taxon>metagenomes</taxon>
        <taxon>ecological metagenomes</taxon>
    </lineage>
</organism>
<dbReference type="GO" id="GO:0008700">
    <property type="term" value="F:(R,S)-4-hydroxy-2-oxoglutarate aldolase activity"/>
    <property type="evidence" value="ECO:0007669"/>
    <property type="project" value="UniProtKB-EC"/>
</dbReference>
<dbReference type="AlphaFoldDB" id="A0A645FCA6"/>
<protein>
    <submittedName>
        <fullName evidence="1">4-hydroxy-4-methyl-2-oxoglutarate aldolase/4-carboxy-4-hydroxy-2-oxoadipate aldolase</fullName>
        <ecNumber evidence="1">4.1.3.16</ecNumber>
    </submittedName>
</protein>
<dbReference type="PANTHER" id="PTHR33254:SF16">
    <property type="entry name" value="BLR3842 PROTEIN"/>
    <property type="match status" value="1"/>
</dbReference>
<dbReference type="PANTHER" id="PTHR33254">
    <property type="entry name" value="4-HYDROXY-4-METHYL-2-OXOGLUTARATE ALDOLASE 3-RELATED"/>
    <property type="match status" value="1"/>
</dbReference>
<name>A0A645FCA6_9ZZZZ</name>
<accession>A0A645FCA6</accession>
<sequence length="249" mass="26490">MAGERPRDPVCAGEITKKNGENGMYSVIKNYEKVPKEIVEVYAKLEESASINESMPQKDGALHSSIKPIWPGTRMCGTALTVQCGAGDNIMLHKAISMAGPGDVLMVVNKSYDEAGGMFGGMMAASLKGRGAEGLVIEGACRDTMLLKELDFPVFSQNVGIKATTKLSPGTINKPIVIGGVLVCPGDLVYGDNDGVVVVPRDQAASVLETAVARENKESGMLPKILAGEMTTFDMFTENYKKLGLTEEP</sequence>
<comment type="caution">
    <text evidence="1">The sequence shown here is derived from an EMBL/GenBank/DDBJ whole genome shotgun (WGS) entry which is preliminary data.</text>
</comment>
<evidence type="ECO:0000313" key="1">
    <source>
        <dbReference type="EMBL" id="MPN11266.1"/>
    </source>
</evidence>
<dbReference type="Pfam" id="PF03737">
    <property type="entry name" value="RraA-like"/>
    <property type="match status" value="1"/>
</dbReference>
<dbReference type="Gene3D" id="3.50.30.40">
    <property type="entry name" value="Ribonuclease E inhibitor RraA/RraA-like"/>
    <property type="match status" value="1"/>
</dbReference>
<dbReference type="NCBIfam" id="NF006731">
    <property type="entry name" value="PRK09262.1"/>
    <property type="match status" value="1"/>
</dbReference>
<dbReference type="SUPFAM" id="SSF89562">
    <property type="entry name" value="RraA-like"/>
    <property type="match status" value="1"/>
</dbReference>
<gene>
    <name evidence="1" type="primary">proA_37</name>
    <name evidence="1" type="ORF">SDC9_158567</name>
</gene>
<dbReference type="CDD" id="cd16841">
    <property type="entry name" value="RraA_family"/>
    <property type="match status" value="1"/>
</dbReference>
<reference evidence="1" key="1">
    <citation type="submission" date="2019-08" db="EMBL/GenBank/DDBJ databases">
        <authorList>
            <person name="Kucharzyk K."/>
            <person name="Murdoch R.W."/>
            <person name="Higgins S."/>
            <person name="Loffler F."/>
        </authorList>
    </citation>
    <scope>NUCLEOTIDE SEQUENCE</scope>
</reference>
<dbReference type="EMBL" id="VSSQ01057461">
    <property type="protein sequence ID" value="MPN11266.1"/>
    <property type="molecule type" value="Genomic_DNA"/>
</dbReference>
<keyword evidence="1" id="KW-0456">Lyase</keyword>
<dbReference type="InterPro" id="IPR005493">
    <property type="entry name" value="RraA/RraA-like"/>
</dbReference>